<dbReference type="EMBL" id="CAJOBG010050105">
    <property type="protein sequence ID" value="CAF4477755.1"/>
    <property type="molecule type" value="Genomic_DNA"/>
</dbReference>
<sequence>LPPIHRKEVSASLHIPNSTTISIPHGSPSPRKTTTFNLISIE</sequence>
<gene>
    <name evidence="2" type="ORF">OVN521_LOCUS39418</name>
</gene>
<feature type="region of interest" description="Disordered" evidence="1">
    <location>
        <begin position="1"/>
        <end position="42"/>
    </location>
</feature>
<protein>
    <submittedName>
        <fullName evidence="2">Uncharacterized protein</fullName>
    </submittedName>
</protein>
<organism evidence="2 3">
    <name type="scientific">Rotaria magnacalcarata</name>
    <dbReference type="NCBI Taxonomy" id="392030"/>
    <lineage>
        <taxon>Eukaryota</taxon>
        <taxon>Metazoa</taxon>
        <taxon>Spiralia</taxon>
        <taxon>Gnathifera</taxon>
        <taxon>Rotifera</taxon>
        <taxon>Eurotatoria</taxon>
        <taxon>Bdelloidea</taxon>
        <taxon>Philodinida</taxon>
        <taxon>Philodinidae</taxon>
        <taxon>Rotaria</taxon>
    </lineage>
</organism>
<feature type="compositionally biased region" description="Polar residues" evidence="1">
    <location>
        <begin position="30"/>
        <end position="42"/>
    </location>
</feature>
<name>A0A820U7A4_9BILA</name>
<feature type="non-terminal residue" evidence="2">
    <location>
        <position position="1"/>
    </location>
</feature>
<accession>A0A820U7A4</accession>
<proteinExistence type="predicted"/>
<evidence type="ECO:0000313" key="3">
    <source>
        <dbReference type="Proteomes" id="UP000663866"/>
    </source>
</evidence>
<keyword evidence="3" id="KW-1185">Reference proteome</keyword>
<reference evidence="2" key="1">
    <citation type="submission" date="2021-02" db="EMBL/GenBank/DDBJ databases">
        <authorList>
            <person name="Nowell W R."/>
        </authorList>
    </citation>
    <scope>NUCLEOTIDE SEQUENCE</scope>
</reference>
<dbReference type="AlphaFoldDB" id="A0A820U7A4"/>
<comment type="caution">
    <text evidence="2">The sequence shown here is derived from an EMBL/GenBank/DDBJ whole genome shotgun (WGS) entry which is preliminary data.</text>
</comment>
<evidence type="ECO:0000313" key="2">
    <source>
        <dbReference type="EMBL" id="CAF4477755.1"/>
    </source>
</evidence>
<dbReference type="Proteomes" id="UP000663866">
    <property type="component" value="Unassembled WGS sequence"/>
</dbReference>
<evidence type="ECO:0000256" key="1">
    <source>
        <dbReference type="SAM" id="MobiDB-lite"/>
    </source>
</evidence>